<dbReference type="GO" id="GO:0016020">
    <property type="term" value="C:membrane"/>
    <property type="evidence" value="ECO:0007669"/>
    <property type="project" value="UniProtKB-SubCell"/>
</dbReference>
<evidence type="ECO:0000256" key="6">
    <source>
        <dbReference type="SAM" id="Phobius"/>
    </source>
</evidence>
<dbReference type="PROSITE" id="PS00409">
    <property type="entry name" value="PROKAR_NTER_METHYL"/>
    <property type="match status" value="1"/>
</dbReference>
<dbReference type="Gene3D" id="3.30.700.10">
    <property type="entry name" value="Glycoprotein, Type 4 Pilin"/>
    <property type="match status" value="1"/>
</dbReference>
<dbReference type="EMBL" id="CP071444">
    <property type="protein sequence ID" value="QSX08654.1"/>
    <property type="molecule type" value="Genomic_DNA"/>
</dbReference>
<protein>
    <submittedName>
        <fullName evidence="7">Prepilin-type N-terminal cleavage/methylation domain-containing protein</fullName>
    </submittedName>
</protein>
<organism evidence="7 8">
    <name type="scientific">Alkalibacter rhizosphaerae</name>
    <dbReference type="NCBI Taxonomy" id="2815577"/>
    <lineage>
        <taxon>Bacteria</taxon>
        <taxon>Bacillati</taxon>
        <taxon>Bacillota</taxon>
        <taxon>Clostridia</taxon>
        <taxon>Eubacteriales</taxon>
        <taxon>Eubacteriaceae</taxon>
        <taxon>Alkalibacter</taxon>
    </lineage>
</organism>
<dbReference type="PANTHER" id="PTHR30093">
    <property type="entry name" value="GENERAL SECRETION PATHWAY PROTEIN G"/>
    <property type="match status" value="1"/>
</dbReference>
<reference evidence="7" key="1">
    <citation type="submission" date="2021-03" db="EMBL/GenBank/DDBJ databases">
        <title>Alkalibacter marinus sp. nov., isolated from tidal flat sediment.</title>
        <authorList>
            <person name="Namirimu T."/>
            <person name="Yang J.-A."/>
            <person name="Yang S.-H."/>
            <person name="Kim Y.-J."/>
            <person name="Kwon K.K."/>
        </authorList>
    </citation>
    <scope>NUCLEOTIDE SEQUENCE</scope>
    <source>
        <strain evidence="7">ES005</strain>
    </source>
</reference>
<evidence type="ECO:0000256" key="3">
    <source>
        <dbReference type="ARBA" id="ARBA00022692"/>
    </source>
</evidence>
<dbReference type="AlphaFoldDB" id="A0A974XF05"/>
<sequence>MLSIRKKLFKNRKGFTLIELIVVIAILAILAIIAVPRFLGTLNNARTTADDATERVIQSAVTLYMADNNGAIPALADLEPNYLEPGSAWSDGNAITAIAVDANGNLTGTTPARP</sequence>
<evidence type="ECO:0000256" key="4">
    <source>
        <dbReference type="ARBA" id="ARBA00022989"/>
    </source>
</evidence>
<dbReference type="Proteomes" id="UP000663499">
    <property type="component" value="Chromosome"/>
</dbReference>
<dbReference type="InterPro" id="IPR012902">
    <property type="entry name" value="N_methyl_site"/>
</dbReference>
<dbReference type="RefSeq" id="WP_207299995.1">
    <property type="nucleotide sequence ID" value="NZ_CP071444.1"/>
</dbReference>
<keyword evidence="3 6" id="KW-0812">Transmembrane</keyword>
<accession>A0A974XF05</accession>
<keyword evidence="8" id="KW-1185">Reference proteome</keyword>
<dbReference type="InterPro" id="IPR000983">
    <property type="entry name" value="Bac_GSPG_pilin"/>
</dbReference>
<dbReference type="SUPFAM" id="SSF54523">
    <property type="entry name" value="Pili subunits"/>
    <property type="match status" value="1"/>
</dbReference>
<dbReference type="GO" id="GO:0015628">
    <property type="term" value="P:protein secretion by the type II secretion system"/>
    <property type="evidence" value="ECO:0007669"/>
    <property type="project" value="InterPro"/>
</dbReference>
<dbReference type="PRINTS" id="PR00813">
    <property type="entry name" value="BCTERIALGSPG"/>
</dbReference>
<evidence type="ECO:0000256" key="1">
    <source>
        <dbReference type="ARBA" id="ARBA00004167"/>
    </source>
</evidence>
<evidence type="ECO:0000313" key="7">
    <source>
        <dbReference type="EMBL" id="QSX08654.1"/>
    </source>
</evidence>
<evidence type="ECO:0000313" key="8">
    <source>
        <dbReference type="Proteomes" id="UP000663499"/>
    </source>
</evidence>
<comment type="subcellular location">
    <subcellularLocation>
        <location evidence="1">Membrane</location>
        <topology evidence="1">Single-pass membrane protein</topology>
    </subcellularLocation>
</comment>
<feature type="transmembrane region" description="Helical" evidence="6">
    <location>
        <begin position="20"/>
        <end position="39"/>
    </location>
</feature>
<gene>
    <name evidence="7" type="ORF">J0B03_00755</name>
</gene>
<dbReference type="PANTHER" id="PTHR30093:SF44">
    <property type="entry name" value="TYPE II SECRETION SYSTEM CORE PROTEIN G"/>
    <property type="match status" value="1"/>
</dbReference>
<keyword evidence="4 6" id="KW-1133">Transmembrane helix</keyword>
<evidence type="ECO:0000256" key="2">
    <source>
        <dbReference type="ARBA" id="ARBA00022481"/>
    </source>
</evidence>
<dbReference type="GO" id="GO:0015627">
    <property type="term" value="C:type II protein secretion system complex"/>
    <property type="evidence" value="ECO:0007669"/>
    <property type="project" value="InterPro"/>
</dbReference>
<dbReference type="NCBIfam" id="TIGR02532">
    <property type="entry name" value="IV_pilin_GFxxxE"/>
    <property type="match status" value="1"/>
</dbReference>
<dbReference type="KEGG" id="alka:J0B03_00755"/>
<keyword evidence="5 6" id="KW-0472">Membrane</keyword>
<evidence type="ECO:0000256" key="5">
    <source>
        <dbReference type="ARBA" id="ARBA00023136"/>
    </source>
</evidence>
<proteinExistence type="predicted"/>
<name>A0A974XF05_9FIRM</name>
<dbReference type="InterPro" id="IPR045584">
    <property type="entry name" value="Pilin-like"/>
</dbReference>
<dbReference type="Pfam" id="PF07963">
    <property type="entry name" value="N_methyl"/>
    <property type="match status" value="1"/>
</dbReference>
<keyword evidence="2" id="KW-0488">Methylation</keyword>